<dbReference type="AlphaFoldDB" id="X1TIR6"/>
<organism evidence="1">
    <name type="scientific">marine sediment metagenome</name>
    <dbReference type="NCBI Taxonomy" id="412755"/>
    <lineage>
        <taxon>unclassified sequences</taxon>
        <taxon>metagenomes</taxon>
        <taxon>ecological metagenomes</taxon>
    </lineage>
</organism>
<evidence type="ECO:0000313" key="1">
    <source>
        <dbReference type="EMBL" id="GAI79929.1"/>
    </source>
</evidence>
<feature type="non-terminal residue" evidence="1">
    <location>
        <position position="227"/>
    </location>
</feature>
<accession>X1TIR6</accession>
<gene>
    <name evidence="1" type="ORF">S12H4_11919</name>
</gene>
<proteinExistence type="predicted"/>
<reference evidence="1" key="1">
    <citation type="journal article" date="2014" name="Front. Microbiol.">
        <title>High frequency of phylogenetically diverse reductive dehalogenase-homologous genes in deep subseafloor sedimentary metagenomes.</title>
        <authorList>
            <person name="Kawai M."/>
            <person name="Futagami T."/>
            <person name="Toyoda A."/>
            <person name="Takaki Y."/>
            <person name="Nishi S."/>
            <person name="Hori S."/>
            <person name="Arai W."/>
            <person name="Tsubouchi T."/>
            <person name="Morono Y."/>
            <person name="Uchiyama I."/>
            <person name="Ito T."/>
            <person name="Fujiyama A."/>
            <person name="Inagaki F."/>
            <person name="Takami H."/>
        </authorList>
    </citation>
    <scope>NUCLEOTIDE SEQUENCE</scope>
    <source>
        <strain evidence="1">Expedition CK06-06</strain>
    </source>
</reference>
<comment type="caution">
    <text evidence="1">The sequence shown here is derived from an EMBL/GenBank/DDBJ whole genome shotgun (WGS) entry which is preliminary data.</text>
</comment>
<feature type="non-terminal residue" evidence="1">
    <location>
        <position position="1"/>
    </location>
</feature>
<protein>
    <submittedName>
        <fullName evidence="1">Uncharacterized protein</fullName>
    </submittedName>
</protein>
<dbReference type="EMBL" id="BARW01005489">
    <property type="protein sequence ID" value="GAI79929.1"/>
    <property type="molecule type" value="Genomic_DNA"/>
</dbReference>
<name>X1TIR6_9ZZZZ</name>
<sequence length="227" mass="25940">IFVRRKVGEPTDYMHKNSRKLTRQRENMAIASHHYASLTPSQKAITRGQIEEVEYQKSHGKTETKVMLGRQLFIAKEIRSLNVTQKQLSVPREICIMLTDQDLNPLEGELWLYCTVTGEWSDLPKDEIYTGNWLFSRVPPGCPPYRVYGEAPGHSDPEIPETQAMTLDELRVYHYHKLIPAVPEYTTSWSYVDKYIAQGFVANKYAGEVDILSCVTAPLFEGDLTIG</sequence>